<dbReference type="InterPro" id="IPR002346">
    <property type="entry name" value="Mopterin_DH_FAD-bd"/>
</dbReference>
<dbReference type="OrthoDB" id="9814706at2"/>
<organism evidence="4 6">
    <name type="scientific">Bradyrhizobium yuanmingense</name>
    <dbReference type="NCBI Taxonomy" id="108015"/>
    <lineage>
        <taxon>Bacteria</taxon>
        <taxon>Pseudomonadati</taxon>
        <taxon>Pseudomonadota</taxon>
        <taxon>Alphaproteobacteria</taxon>
        <taxon>Hyphomicrobiales</taxon>
        <taxon>Nitrobacteraceae</taxon>
        <taxon>Bradyrhizobium</taxon>
    </lineage>
</organism>
<evidence type="ECO:0000256" key="1">
    <source>
        <dbReference type="ARBA" id="ARBA00022630"/>
    </source>
</evidence>
<proteinExistence type="predicted"/>
<sequence>MNNFQYSRASDVADAIRLLAADPGAKLIAGGTNLIDLMKENVERPSRLIDISRLPLRDVEETADGGLRIGALVPNSDLAYHPLIEQRYPLLASAILAGASAQLRNMASVGGNLMQRTRCPYFYDTTTPCNKRSPGTGCSALDGLNRNHAILGTSNSCIATNPSDMSVALAALGALVHIARPSGQRTIALTDFHRLPEDKPHLDTNLGSGEIIIAIELPPHGFARNYSYLKIRDRLSYAFALVSVAAAVDLEGNAISEARLALGGVAHKPWRSLEAEAALRGQAATPDHFGRAADLLLQGATARSHNGFKIDLARRAVVRALMQAASATPQSQAHKKIA</sequence>
<dbReference type="Proteomes" id="UP000051380">
    <property type="component" value="Unassembled WGS sequence"/>
</dbReference>
<dbReference type="InterPro" id="IPR016167">
    <property type="entry name" value="FAD-bd_PCMH_sub1"/>
</dbReference>
<dbReference type="InterPro" id="IPR036683">
    <property type="entry name" value="CO_DH_flav_C_dom_sf"/>
</dbReference>
<keyword evidence="1" id="KW-0285">Flavoprotein</keyword>
<dbReference type="InterPro" id="IPR051312">
    <property type="entry name" value="Diverse_Substr_Oxidored"/>
</dbReference>
<dbReference type="InterPro" id="IPR036318">
    <property type="entry name" value="FAD-bd_PCMH-like_sf"/>
</dbReference>
<evidence type="ECO:0000313" key="7">
    <source>
        <dbReference type="Proteomes" id="UP000183174"/>
    </source>
</evidence>
<keyword evidence="2" id="KW-0274">FAD</keyword>
<dbReference type="GO" id="GO:0071949">
    <property type="term" value="F:FAD binding"/>
    <property type="evidence" value="ECO:0007669"/>
    <property type="project" value="InterPro"/>
</dbReference>
<evidence type="ECO:0000313" key="6">
    <source>
        <dbReference type="Proteomes" id="UP000051380"/>
    </source>
</evidence>
<dbReference type="Gene3D" id="3.30.43.10">
    <property type="entry name" value="Uridine Diphospho-n-acetylenolpyruvylglucosamine Reductase, domain 2"/>
    <property type="match status" value="1"/>
</dbReference>
<dbReference type="EMBL" id="FMAE01000001">
    <property type="protein sequence ID" value="SCB06855.1"/>
    <property type="molecule type" value="Genomic_DNA"/>
</dbReference>
<reference evidence="5 7" key="2">
    <citation type="submission" date="2016-08" db="EMBL/GenBank/DDBJ databases">
        <authorList>
            <person name="Seilhamer J.J."/>
        </authorList>
    </citation>
    <scope>NUCLEOTIDE SEQUENCE [LARGE SCALE GENOMIC DNA]</scope>
    <source>
        <strain evidence="5 7">CCBAU 10071</strain>
    </source>
</reference>
<dbReference type="Proteomes" id="UP000183174">
    <property type="component" value="Unassembled WGS sequence"/>
</dbReference>
<dbReference type="InterPro" id="IPR016169">
    <property type="entry name" value="FAD-bd_PCMH_sub2"/>
</dbReference>
<reference evidence="4 6" key="1">
    <citation type="submission" date="2015-09" db="EMBL/GenBank/DDBJ databases">
        <title>Draft Genome Sequence of the Strain BR 3267 (Bradyrhizobium yuanmingense) recommended as inoculant for cowpea in Brazil.</title>
        <authorList>
            <person name="Simoes-Araujo J.L."/>
            <person name="Zilli J.E."/>
        </authorList>
    </citation>
    <scope>NUCLEOTIDE SEQUENCE [LARGE SCALE GENOMIC DNA]</scope>
    <source>
        <strain evidence="4 6">BR3267</strain>
    </source>
</reference>
<name>A0A0R3C334_9BRAD</name>
<evidence type="ECO:0000256" key="2">
    <source>
        <dbReference type="ARBA" id="ARBA00022827"/>
    </source>
</evidence>
<accession>A0A0R3C334</accession>
<dbReference type="EMBL" id="LJYF01000040">
    <property type="protein sequence ID" value="KRP89089.1"/>
    <property type="molecule type" value="Genomic_DNA"/>
</dbReference>
<dbReference type="PANTHER" id="PTHR42659">
    <property type="entry name" value="XANTHINE DEHYDROGENASE SUBUNIT C-RELATED"/>
    <property type="match status" value="1"/>
</dbReference>
<dbReference type="PANTHER" id="PTHR42659:SF1">
    <property type="entry name" value="OXIDOREDUCTASE"/>
    <property type="match status" value="1"/>
</dbReference>
<evidence type="ECO:0000313" key="5">
    <source>
        <dbReference type="EMBL" id="SCB06855.1"/>
    </source>
</evidence>
<dbReference type="Gene3D" id="3.30.390.50">
    <property type="entry name" value="CO dehydrogenase flavoprotein, C-terminal domain"/>
    <property type="match status" value="1"/>
</dbReference>
<protein>
    <submittedName>
        <fullName evidence="4">FAD-binding molybdopterin dehydrogenase</fullName>
    </submittedName>
    <submittedName>
        <fullName evidence="5">Xanthine dehydrogenase YagS FAD-binding subunit</fullName>
    </submittedName>
</protein>
<dbReference type="SUPFAM" id="SSF55447">
    <property type="entry name" value="CO dehydrogenase flavoprotein C-terminal domain-like"/>
    <property type="match status" value="1"/>
</dbReference>
<dbReference type="SUPFAM" id="SSF56176">
    <property type="entry name" value="FAD-binding/transporter-associated domain-like"/>
    <property type="match status" value="1"/>
</dbReference>
<dbReference type="PROSITE" id="PS51387">
    <property type="entry name" value="FAD_PCMH"/>
    <property type="match status" value="1"/>
</dbReference>
<dbReference type="AlphaFoldDB" id="A0A0R3C334"/>
<dbReference type="InterPro" id="IPR016166">
    <property type="entry name" value="FAD-bd_PCMH"/>
</dbReference>
<dbReference type="InterPro" id="IPR005107">
    <property type="entry name" value="CO_DH_flav_C"/>
</dbReference>
<dbReference type="Gene3D" id="3.30.465.10">
    <property type="match status" value="2"/>
</dbReference>
<dbReference type="Pfam" id="PF03450">
    <property type="entry name" value="CO_deh_flav_C"/>
    <property type="match status" value="1"/>
</dbReference>
<dbReference type="RefSeq" id="WP_036005597.1">
    <property type="nucleotide sequence ID" value="NZ_FMAE01000001.1"/>
</dbReference>
<dbReference type="Pfam" id="PF00941">
    <property type="entry name" value="FAD_binding_5"/>
    <property type="match status" value="1"/>
</dbReference>
<dbReference type="STRING" id="108015.GA0061099_10017"/>
<feature type="domain" description="FAD-binding PCMH-type" evidence="3">
    <location>
        <begin position="1"/>
        <end position="222"/>
    </location>
</feature>
<gene>
    <name evidence="4" type="ORF">AOQ72_01590</name>
    <name evidence="5" type="ORF">GA0061099_10017</name>
</gene>
<dbReference type="SMART" id="SM01092">
    <property type="entry name" value="CO_deh_flav_C"/>
    <property type="match status" value="1"/>
</dbReference>
<evidence type="ECO:0000313" key="4">
    <source>
        <dbReference type="EMBL" id="KRP89089.1"/>
    </source>
</evidence>
<dbReference type="GO" id="GO:0016491">
    <property type="term" value="F:oxidoreductase activity"/>
    <property type="evidence" value="ECO:0007669"/>
    <property type="project" value="InterPro"/>
</dbReference>
<evidence type="ECO:0000259" key="3">
    <source>
        <dbReference type="PROSITE" id="PS51387"/>
    </source>
</evidence>